<dbReference type="PANTHER" id="PTHR11088:SF60">
    <property type="entry name" value="TRNA DIMETHYLALLYLTRANSFERASE"/>
    <property type="match status" value="1"/>
</dbReference>
<dbReference type="AlphaFoldDB" id="A0A382VJF5"/>
<accession>A0A382VJF5</accession>
<dbReference type="InterPro" id="IPR027417">
    <property type="entry name" value="P-loop_NTPase"/>
</dbReference>
<evidence type="ECO:0008006" key="6">
    <source>
        <dbReference type="Google" id="ProtNLM"/>
    </source>
</evidence>
<dbReference type="GO" id="GO:0052381">
    <property type="term" value="F:tRNA dimethylallyltransferase activity"/>
    <property type="evidence" value="ECO:0007669"/>
    <property type="project" value="TreeGrafter"/>
</dbReference>
<proteinExistence type="inferred from homology"/>
<organism evidence="5">
    <name type="scientific">marine metagenome</name>
    <dbReference type="NCBI Taxonomy" id="408172"/>
    <lineage>
        <taxon>unclassified sequences</taxon>
        <taxon>metagenomes</taxon>
        <taxon>ecological metagenomes</taxon>
    </lineage>
</organism>
<dbReference type="SUPFAM" id="SSF52540">
    <property type="entry name" value="P-loop containing nucleoside triphosphate hydrolases"/>
    <property type="match status" value="1"/>
</dbReference>
<dbReference type="GO" id="GO:0005524">
    <property type="term" value="F:ATP binding"/>
    <property type="evidence" value="ECO:0007669"/>
    <property type="project" value="UniProtKB-KW"/>
</dbReference>
<dbReference type="EMBL" id="UINC01152457">
    <property type="protein sequence ID" value="SVD46652.1"/>
    <property type="molecule type" value="Genomic_DNA"/>
</dbReference>
<gene>
    <name evidence="5" type="ORF">METZ01_LOCUS399506</name>
</gene>
<keyword evidence="4" id="KW-0067">ATP-binding</keyword>
<comment type="similarity">
    <text evidence="1">Belongs to the IPP transferase family.</text>
</comment>
<dbReference type="GO" id="GO:0006400">
    <property type="term" value="P:tRNA modification"/>
    <property type="evidence" value="ECO:0007669"/>
    <property type="project" value="TreeGrafter"/>
</dbReference>
<protein>
    <recommendedName>
        <fullName evidence="6">tRNA (Adenosine(37)-N6)-dimethylallyltransferase MiaA</fullName>
    </recommendedName>
</protein>
<evidence type="ECO:0000256" key="3">
    <source>
        <dbReference type="ARBA" id="ARBA00022741"/>
    </source>
</evidence>
<keyword evidence="3" id="KW-0547">Nucleotide-binding</keyword>
<dbReference type="InterPro" id="IPR039657">
    <property type="entry name" value="Dimethylallyltransferase"/>
</dbReference>
<evidence type="ECO:0000256" key="1">
    <source>
        <dbReference type="ARBA" id="ARBA00005842"/>
    </source>
</evidence>
<evidence type="ECO:0000313" key="5">
    <source>
        <dbReference type="EMBL" id="SVD46652.1"/>
    </source>
</evidence>
<dbReference type="Pfam" id="PF01745">
    <property type="entry name" value="IPT"/>
    <property type="match status" value="1"/>
</dbReference>
<dbReference type="Gene3D" id="3.40.50.300">
    <property type="entry name" value="P-loop containing nucleotide triphosphate hydrolases"/>
    <property type="match status" value="1"/>
</dbReference>
<evidence type="ECO:0000256" key="2">
    <source>
        <dbReference type="ARBA" id="ARBA00022679"/>
    </source>
</evidence>
<reference evidence="5" key="1">
    <citation type="submission" date="2018-05" db="EMBL/GenBank/DDBJ databases">
        <authorList>
            <person name="Lanie J.A."/>
            <person name="Ng W.-L."/>
            <person name="Kazmierczak K.M."/>
            <person name="Andrzejewski T.M."/>
            <person name="Davidsen T.M."/>
            <person name="Wayne K.J."/>
            <person name="Tettelin H."/>
            <person name="Glass J.I."/>
            <person name="Rusch D."/>
            <person name="Podicherti R."/>
            <person name="Tsui H.-C.T."/>
            <person name="Winkler M.E."/>
        </authorList>
    </citation>
    <scope>NUCLEOTIDE SEQUENCE</scope>
</reference>
<evidence type="ECO:0000256" key="4">
    <source>
        <dbReference type="ARBA" id="ARBA00022840"/>
    </source>
</evidence>
<dbReference type="PANTHER" id="PTHR11088">
    <property type="entry name" value="TRNA DIMETHYLALLYLTRANSFERASE"/>
    <property type="match status" value="1"/>
</dbReference>
<sequence>MDKHLITIIGPTAIGKTNLAIRIANYFKTEIVSADSRQFYKEMNIGTAKPSNSELNSIKHHLINNKS</sequence>
<keyword evidence="2" id="KW-0808">Transferase</keyword>
<feature type="non-terminal residue" evidence="5">
    <location>
        <position position="67"/>
    </location>
</feature>
<name>A0A382VJF5_9ZZZZ</name>